<organism evidence="2 4">
    <name type="scientific">Staphylococcus microti</name>
    <dbReference type="NCBI Taxonomy" id="569857"/>
    <lineage>
        <taxon>Bacteria</taxon>
        <taxon>Bacillati</taxon>
        <taxon>Bacillota</taxon>
        <taxon>Bacilli</taxon>
        <taxon>Bacillales</taxon>
        <taxon>Staphylococcaceae</taxon>
        <taxon>Staphylococcus</taxon>
    </lineage>
</organism>
<dbReference type="Proteomes" id="UP000032366">
    <property type="component" value="Unassembled WGS sequence"/>
</dbReference>
<proteinExistence type="predicted"/>
<gene>
    <name evidence="2" type="ORF">NCTC13832_02033</name>
    <name evidence="1" type="ORF">TP70_03510</name>
</gene>
<dbReference type="Pfam" id="PF06125">
    <property type="entry name" value="DUF961"/>
    <property type="match status" value="1"/>
</dbReference>
<dbReference type="EMBL" id="UHDT01000001">
    <property type="protein sequence ID" value="SUM58285.1"/>
    <property type="molecule type" value="Genomic_DNA"/>
</dbReference>
<name>A0A0D6XR01_9STAP</name>
<dbReference type="InterPro" id="IPR010365">
    <property type="entry name" value="DUF961"/>
</dbReference>
<accession>A0A0D6XR01</accession>
<dbReference type="AlphaFoldDB" id="A0A0D6XR01"/>
<dbReference type="OrthoDB" id="2396049at2"/>
<dbReference type="InterPro" id="IPR038620">
    <property type="entry name" value="YdcP-like_sf"/>
</dbReference>
<sequence>MAWNPVFDLEKTLGDLYFIGVDEKFKYEGGEKTDKKIYAYKLASSGQSDPITVKIPKEVKLDRMCLCEVVGVDINQYIQSSGDFQTIMPSIKAEDIKQIGTITVKKSAPQG</sequence>
<reference evidence="1 3" key="1">
    <citation type="submission" date="2015-01" db="EMBL/GenBank/DDBJ databases">
        <authorList>
            <person name="Guo J."/>
        </authorList>
    </citation>
    <scope>NUCLEOTIDE SEQUENCE [LARGE SCALE GENOMIC DNA]</scope>
    <source>
        <strain evidence="1 3">DSM 22147</strain>
    </source>
</reference>
<dbReference type="Proteomes" id="UP000254100">
    <property type="component" value="Unassembled WGS sequence"/>
</dbReference>
<evidence type="ECO:0000313" key="1">
    <source>
        <dbReference type="EMBL" id="KIX91239.1"/>
    </source>
</evidence>
<reference evidence="2 4" key="2">
    <citation type="submission" date="2018-06" db="EMBL/GenBank/DDBJ databases">
        <authorList>
            <consortium name="Pathogen Informatics"/>
            <person name="Doyle S."/>
        </authorList>
    </citation>
    <scope>NUCLEOTIDE SEQUENCE [LARGE SCALE GENOMIC DNA]</scope>
    <source>
        <strain evidence="2 4">NCTC13832</strain>
    </source>
</reference>
<evidence type="ECO:0000313" key="2">
    <source>
        <dbReference type="EMBL" id="SUM58285.1"/>
    </source>
</evidence>
<dbReference type="Gene3D" id="2.40.50.390">
    <property type="entry name" value="Conjugative transposon protein, DUF961"/>
    <property type="match status" value="1"/>
</dbReference>
<dbReference type="RefSeq" id="WP_044359354.1">
    <property type="nucleotide sequence ID" value="NZ_JXWY01000023.1"/>
</dbReference>
<evidence type="ECO:0000313" key="4">
    <source>
        <dbReference type="Proteomes" id="UP000254100"/>
    </source>
</evidence>
<evidence type="ECO:0000313" key="3">
    <source>
        <dbReference type="Proteomes" id="UP000032366"/>
    </source>
</evidence>
<keyword evidence="3" id="KW-1185">Reference proteome</keyword>
<dbReference type="STRING" id="569857.TP70_03510"/>
<dbReference type="EMBL" id="JXWY01000023">
    <property type="protein sequence ID" value="KIX91239.1"/>
    <property type="molecule type" value="Genomic_DNA"/>
</dbReference>
<protein>
    <submittedName>
        <fullName evidence="2">Transposon-related protein</fullName>
    </submittedName>
</protein>